<organism evidence="2 3">
    <name type="scientific">Thalassiosira oceanica</name>
    <name type="common">Marine diatom</name>
    <dbReference type="NCBI Taxonomy" id="159749"/>
    <lineage>
        <taxon>Eukaryota</taxon>
        <taxon>Sar</taxon>
        <taxon>Stramenopiles</taxon>
        <taxon>Ochrophyta</taxon>
        <taxon>Bacillariophyta</taxon>
        <taxon>Coscinodiscophyceae</taxon>
        <taxon>Thalassiosirophycidae</taxon>
        <taxon>Thalassiosirales</taxon>
        <taxon>Thalassiosiraceae</taxon>
        <taxon>Thalassiosira</taxon>
    </lineage>
</organism>
<feature type="non-terminal residue" evidence="2">
    <location>
        <position position="1135"/>
    </location>
</feature>
<keyword evidence="3" id="KW-1185">Reference proteome</keyword>
<feature type="compositionally biased region" description="Basic and acidic residues" evidence="1">
    <location>
        <begin position="34"/>
        <end position="44"/>
    </location>
</feature>
<name>K0TC81_THAOC</name>
<feature type="compositionally biased region" description="Polar residues" evidence="1">
    <location>
        <begin position="23"/>
        <end position="32"/>
    </location>
</feature>
<gene>
    <name evidence="2" type="ORF">THAOC_07517</name>
</gene>
<protein>
    <submittedName>
        <fullName evidence="2">Uncharacterized protein</fullName>
    </submittedName>
</protein>
<evidence type="ECO:0000256" key="1">
    <source>
        <dbReference type="SAM" id="MobiDB-lite"/>
    </source>
</evidence>
<dbReference type="Proteomes" id="UP000266841">
    <property type="component" value="Unassembled WGS sequence"/>
</dbReference>
<dbReference type="AlphaFoldDB" id="K0TC81"/>
<evidence type="ECO:0000313" key="3">
    <source>
        <dbReference type="Proteomes" id="UP000266841"/>
    </source>
</evidence>
<feature type="region of interest" description="Disordered" evidence="1">
    <location>
        <begin position="1"/>
        <end position="44"/>
    </location>
</feature>
<feature type="compositionally biased region" description="Basic and acidic residues" evidence="1">
    <location>
        <begin position="59"/>
        <end position="77"/>
    </location>
</feature>
<evidence type="ECO:0000313" key="2">
    <source>
        <dbReference type="EMBL" id="EJK71076.1"/>
    </source>
</evidence>
<proteinExistence type="predicted"/>
<feature type="region of interest" description="Disordered" evidence="1">
    <location>
        <begin position="59"/>
        <end position="90"/>
    </location>
</feature>
<accession>K0TC81</accession>
<sequence length="1135" mass="125444">MEQENTDNGRPAKNRHASCKGVPSSTAAGTLKSQRKEEHSDQVDRLAYSLANVKLSGDLKEKDDLPNKTVANRDDRPISNYKPLPFPPKGYTADTIQVSSTRPSNRLLSSLDVIKKSGENKTVNRFYASTSLVATVSVAATSHSVKLDPESPQLEEKIPKLIDTAKRCLKSTNSNDGNKKNSTDHTLNTSLLRVAIYSLRSVLPIMATSKSNRSNVSVVIKLLYHCSVLAGDACHARFKLWGSAKSKMKQEDIGLILEYALLCLGAYEGLGMSLHIGEETRKPTNRSEAVRWDELVPTNVAPSKDLPQQQASKIVLESSFCAASCLICLSLTSMYVKASKISDKLTVPNDFHFTDYLLSETIFCEIPKAIPSFQLIVNNVIMQYVLRSLEGDSKILNGDGLRHVKKAFRLLWECSRTIETICTMRGGSALRMACLDVQLNAIYFVMKIFVDLANVNPQLLRGSSPSDLIEIVDLFDRSASSAMKSCGLYEKAAGLFDESPSASLTRKKDALYHFHRVVGSEMETAATLIFESGELPPSAFFEYSVYRMIHQWRLKGDLASTRPFEISGDKTGGSSDSLIGQSILSVIRLSVHSLRGLSGGSQALDQAECDGIASRFHKYVINGASASSLARCRSMLLMLDLKSQAIELSQVKDDRSSRRKSHQFAVLGFVLGRILAPLEHKLAQVTNEPQKTSTLFLSSADSSAKAATLMEVAFENISEDFGESRKKYAKEADHFLQESFDLLLGELDKLKKQDINGRARPVLAIEMFAKGAAITNKQRVGRKICATELLTQVAVKSPGKEFFRKYQLTNRYAMLASSFQSSGNNCEACAALATAAWCAIESIHPDDGENDEGDPISEEILLYPQHSPDVIDRREDVASSGLSHVIFKLANAYLKYIKCEDVSRDVLGERTLMNKILQAARPSSKSDPRRVRLSKLLHYTVFNQKRYEKELSTSQIAQIIRVVLKGCVKAIIKSSQCEAWSSEDSVHFLDEVKLFLNAQNKKLSDLEDSDVLQVLSSSLHVSFATALADSRSFQFPRLSAWSTRKSHIKQRDLVPIQQACLQLQLAIKCFSSADDGDETHQDDVCFFAQSAAVQLHGALLWENLSLARLSETDEPIARKTPSVSLKYDLALKSCG</sequence>
<comment type="caution">
    <text evidence="2">The sequence shown here is derived from an EMBL/GenBank/DDBJ whole genome shotgun (WGS) entry which is preliminary data.</text>
</comment>
<dbReference type="EMBL" id="AGNL01007678">
    <property type="protein sequence ID" value="EJK71076.1"/>
    <property type="molecule type" value="Genomic_DNA"/>
</dbReference>
<reference evidence="2 3" key="1">
    <citation type="journal article" date="2012" name="Genome Biol.">
        <title>Genome and low-iron response of an oceanic diatom adapted to chronic iron limitation.</title>
        <authorList>
            <person name="Lommer M."/>
            <person name="Specht M."/>
            <person name="Roy A.S."/>
            <person name="Kraemer L."/>
            <person name="Andreson R."/>
            <person name="Gutowska M.A."/>
            <person name="Wolf J."/>
            <person name="Bergner S.V."/>
            <person name="Schilhabel M.B."/>
            <person name="Klostermeier U.C."/>
            <person name="Beiko R.G."/>
            <person name="Rosenstiel P."/>
            <person name="Hippler M."/>
            <person name="Laroche J."/>
        </authorList>
    </citation>
    <scope>NUCLEOTIDE SEQUENCE [LARGE SCALE GENOMIC DNA]</scope>
    <source>
        <strain evidence="2 3">CCMP1005</strain>
    </source>
</reference>